<keyword evidence="1" id="KW-0479">Metal-binding</keyword>
<dbReference type="OrthoDB" id="1864112at2"/>
<evidence type="ECO:0000313" key="4">
    <source>
        <dbReference type="Proteomes" id="UP000216411"/>
    </source>
</evidence>
<organism evidence="3 4">
    <name type="scientific">Lachnotalea glycerini</name>
    <dbReference type="NCBI Taxonomy" id="1763509"/>
    <lineage>
        <taxon>Bacteria</taxon>
        <taxon>Bacillati</taxon>
        <taxon>Bacillota</taxon>
        <taxon>Clostridia</taxon>
        <taxon>Lachnospirales</taxon>
        <taxon>Lachnospiraceae</taxon>
        <taxon>Lachnotalea</taxon>
    </lineage>
</organism>
<comment type="caution">
    <text evidence="3">The sequence shown here is derived from an EMBL/GenBank/DDBJ whole genome shotgun (WGS) entry which is preliminary data.</text>
</comment>
<keyword evidence="1" id="KW-0862">Zinc</keyword>
<gene>
    <name evidence="3" type="ORF">CG710_016105</name>
</gene>
<evidence type="ECO:0000256" key="1">
    <source>
        <dbReference type="PROSITE-ProRule" id="PRU00325"/>
    </source>
</evidence>
<dbReference type="Pfam" id="PF04434">
    <property type="entry name" value="SWIM"/>
    <property type="match status" value="1"/>
</dbReference>
<dbReference type="EMBL" id="NOKA02000046">
    <property type="protein sequence ID" value="RDY30161.1"/>
    <property type="molecule type" value="Genomic_DNA"/>
</dbReference>
<name>A0A371JBM1_9FIRM</name>
<sequence length="244" mass="28787">MNNTKELELQWEIWLPSLHLDVEQLKRQDKAVCKDLTPIQIENSTGKFRGSKTDYMTSLSDCNCRDFAIRRKPCKHMYRLASELGIYKLKNVSSSNTVNLKKRIEEIMPIIESMTDDEQKEFKDIAYYCGNKGDSNGLILSDIELANKYLKLDLVQIVTDRKKIYTLTNYNDLRKLIHDKTIKLPRKKDELIDFIIHNYPDIDLPVNPNKVHIELHQSIEHLGYTIHKRLCKKFPKENPDYFWL</sequence>
<dbReference type="Proteomes" id="UP000216411">
    <property type="component" value="Unassembled WGS sequence"/>
</dbReference>
<reference evidence="3 4" key="1">
    <citation type="journal article" date="2017" name="Genome Announc.">
        <title>Draft Genome Sequence of a Sporulating and Motile Strain of Lachnotalea glycerini Isolated from Water in Quebec City, Canada.</title>
        <authorList>
            <person name="Maheux A.F."/>
            <person name="Boudreau D.K."/>
            <person name="Berube E."/>
            <person name="Boissinot M."/>
            <person name="Raymond F."/>
            <person name="Brodeur S."/>
            <person name="Corbeil J."/>
            <person name="Isabel S."/>
            <person name="Omar R.F."/>
            <person name="Bergeron M.G."/>
        </authorList>
    </citation>
    <scope>NUCLEOTIDE SEQUENCE [LARGE SCALE GENOMIC DNA]</scope>
    <source>
        <strain evidence="3 4">CCRI-19302</strain>
    </source>
</reference>
<evidence type="ECO:0000259" key="2">
    <source>
        <dbReference type="PROSITE" id="PS50966"/>
    </source>
</evidence>
<evidence type="ECO:0000313" key="3">
    <source>
        <dbReference type="EMBL" id="RDY30161.1"/>
    </source>
</evidence>
<protein>
    <submittedName>
        <fullName evidence="3">SWIM zinc finger family protein</fullName>
    </submittedName>
</protein>
<keyword evidence="4" id="KW-1185">Reference proteome</keyword>
<dbReference type="GO" id="GO:0008270">
    <property type="term" value="F:zinc ion binding"/>
    <property type="evidence" value="ECO:0007669"/>
    <property type="project" value="UniProtKB-KW"/>
</dbReference>
<dbReference type="AlphaFoldDB" id="A0A371JBM1"/>
<feature type="domain" description="SWIM-type" evidence="2">
    <location>
        <begin position="37"/>
        <end position="85"/>
    </location>
</feature>
<accession>A0A371JBM1</accession>
<dbReference type="InterPro" id="IPR007527">
    <property type="entry name" value="Znf_SWIM"/>
</dbReference>
<dbReference type="PROSITE" id="PS50966">
    <property type="entry name" value="ZF_SWIM"/>
    <property type="match status" value="1"/>
</dbReference>
<dbReference type="RefSeq" id="WP_094375888.1">
    <property type="nucleotide sequence ID" value="NZ_NOKA02000046.1"/>
</dbReference>
<proteinExistence type="predicted"/>
<keyword evidence="1" id="KW-0863">Zinc-finger</keyword>